<comment type="caution">
    <text evidence="1">The sequence shown here is derived from an EMBL/GenBank/DDBJ whole genome shotgun (WGS) entry which is preliminary data.</text>
</comment>
<proteinExistence type="predicted"/>
<keyword evidence="2" id="KW-1185">Reference proteome</keyword>
<feature type="non-terminal residue" evidence="1">
    <location>
        <position position="59"/>
    </location>
</feature>
<evidence type="ECO:0000313" key="1">
    <source>
        <dbReference type="EMBL" id="GBN48658.1"/>
    </source>
</evidence>
<reference evidence="1 2" key="1">
    <citation type="journal article" date="2019" name="Sci. Rep.">
        <title>Orb-weaving spider Araneus ventricosus genome elucidates the spidroin gene catalogue.</title>
        <authorList>
            <person name="Kono N."/>
            <person name="Nakamura H."/>
            <person name="Ohtoshi R."/>
            <person name="Moran D.A.P."/>
            <person name="Shinohara A."/>
            <person name="Yoshida Y."/>
            <person name="Fujiwara M."/>
            <person name="Mori M."/>
            <person name="Tomita M."/>
            <person name="Arakawa K."/>
        </authorList>
    </citation>
    <scope>NUCLEOTIDE SEQUENCE [LARGE SCALE GENOMIC DNA]</scope>
</reference>
<dbReference type="AlphaFoldDB" id="A0A4Y2P9M9"/>
<dbReference type="Proteomes" id="UP000499080">
    <property type="component" value="Unassembled WGS sequence"/>
</dbReference>
<name>A0A4Y2P9M9_ARAVE</name>
<dbReference type="EMBL" id="BGPR01132248">
    <property type="protein sequence ID" value="GBN48658.1"/>
    <property type="molecule type" value="Genomic_DNA"/>
</dbReference>
<sequence>MNVGPVKLLRAKSVQGLTVHGYNLHKSHTCSVLKILPRMGYRAERVTHYRQPDYITIEP</sequence>
<evidence type="ECO:0000313" key="2">
    <source>
        <dbReference type="Proteomes" id="UP000499080"/>
    </source>
</evidence>
<organism evidence="1 2">
    <name type="scientific">Araneus ventricosus</name>
    <name type="common">Orbweaver spider</name>
    <name type="synonym">Epeira ventricosa</name>
    <dbReference type="NCBI Taxonomy" id="182803"/>
    <lineage>
        <taxon>Eukaryota</taxon>
        <taxon>Metazoa</taxon>
        <taxon>Ecdysozoa</taxon>
        <taxon>Arthropoda</taxon>
        <taxon>Chelicerata</taxon>
        <taxon>Arachnida</taxon>
        <taxon>Araneae</taxon>
        <taxon>Araneomorphae</taxon>
        <taxon>Entelegynae</taxon>
        <taxon>Araneoidea</taxon>
        <taxon>Araneidae</taxon>
        <taxon>Araneus</taxon>
    </lineage>
</organism>
<protein>
    <submittedName>
        <fullName evidence="1">Uncharacterized protein</fullName>
    </submittedName>
</protein>
<gene>
    <name evidence="1" type="ORF">AVEN_136668_1</name>
</gene>
<accession>A0A4Y2P9M9</accession>